<dbReference type="CDD" id="cd06170">
    <property type="entry name" value="LuxR_C_like"/>
    <property type="match status" value="1"/>
</dbReference>
<protein>
    <submittedName>
        <fullName evidence="6">Response regulator receiver domain protein</fullName>
    </submittedName>
</protein>
<keyword evidence="2" id="KW-0238">DNA-binding</keyword>
<dbReference type="GO" id="GO:0003677">
    <property type="term" value="F:DNA binding"/>
    <property type="evidence" value="ECO:0007669"/>
    <property type="project" value="UniProtKB-KW"/>
</dbReference>
<dbReference type="PROSITE" id="PS50110">
    <property type="entry name" value="RESPONSE_REGULATORY"/>
    <property type="match status" value="1"/>
</dbReference>
<accession>A0A653ABW3</accession>
<evidence type="ECO:0000259" key="4">
    <source>
        <dbReference type="PROSITE" id="PS50043"/>
    </source>
</evidence>
<dbReference type="InterPro" id="IPR039420">
    <property type="entry name" value="WalR-like"/>
</dbReference>
<dbReference type="Pfam" id="PF00072">
    <property type="entry name" value="Response_reg"/>
    <property type="match status" value="1"/>
</dbReference>
<dbReference type="GO" id="GO:0000160">
    <property type="term" value="P:phosphorelay signal transduction system"/>
    <property type="evidence" value="ECO:0007669"/>
    <property type="project" value="InterPro"/>
</dbReference>
<name>A0A653ABW3_9BACT</name>
<dbReference type="InterPro" id="IPR016032">
    <property type="entry name" value="Sig_transdc_resp-reg_C-effctor"/>
</dbReference>
<dbReference type="SMART" id="SM00448">
    <property type="entry name" value="REC"/>
    <property type="match status" value="1"/>
</dbReference>
<evidence type="ECO:0000256" key="2">
    <source>
        <dbReference type="ARBA" id="ARBA00023125"/>
    </source>
</evidence>
<dbReference type="GO" id="GO:0006355">
    <property type="term" value="P:regulation of DNA-templated transcription"/>
    <property type="evidence" value="ECO:0007669"/>
    <property type="project" value="InterPro"/>
</dbReference>
<evidence type="ECO:0000256" key="3">
    <source>
        <dbReference type="PROSITE-ProRule" id="PRU00169"/>
    </source>
</evidence>
<dbReference type="Pfam" id="PF00196">
    <property type="entry name" value="GerE"/>
    <property type="match status" value="1"/>
</dbReference>
<evidence type="ECO:0000259" key="5">
    <source>
        <dbReference type="PROSITE" id="PS50110"/>
    </source>
</evidence>
<dbReference type="EMBL" id="UPXZ01000024">
    <property type="protein sequence ID" value="VBB45172.1"/>
    <property type="molecule type" value="Genomic_DNA"/>
</dbReference>
<feature type="modified residue" description="4-aspartylphosphate" evidence="3">
    <location>
        <position position="57"/>
    </location>
</feature>
<dbReference type="CDD" id="cd17535">
    <property type="entry name" value="REC_NarL-like"/>
    <property type="match status" value="1"/>
</dbReference>
<gene>
    <name evidence="6" type="ORF">TRIP_D300108</name>
</gene>
<dbReference type="InterPro" id="IPR000792">
    <property type="entry name" value="Tscrpt_reg_LuxR_C"/>
</dbReference>
<keyword evidence="1 3" id="KW-0597">Phosphoprotein</keyword>
<dbReference type="SUPFAM" id="SSF52172">
    <property type="entry name" value="CheY-like"/>
    <property type="match status" value="1"/>
</dbReference>
<dbReference type="PANTHER" id="PTHR43214:SF43">
    <property type="entry name" value="TWO-COMPONENT RESPONSE REGULATOR"/>
    <property type="match status" value="1"/>
</dbReference>
<dbReference type="Gene3D" id="3.40.50.2300">
    <property type="match status" value="1"/>
</dbReference>
<dbReference type="PANTHER" id="PTHR43214">
    <property type="entry name" value="TWO-COMPONENT RESPONSE REGULATOR"/>
    <property type="match status" value="1"/>
</dbReference>
<organism evidence="6">
    <name type="scientific">uncultured Paludibacter sp</name>
    <dbReference type="NCBI Taxonomy" id="497635"/>
    <lineage>
        <taxon>Bacteria</taxon>
        <taxon>Pseudomonadati</taxon>
        <taxon>Bacteroidota</taxon>
        <taxon>Bacteroidia</taxon>
        <taxon>Bacteroidales</taxon>
        <taxon>Paludibacteraceae</taxon>
        <taxon>Paludibacter</taxon>
        <taxon>environmental samples</taxon>
    </lineage>
</organism>
<dbReference type="InterPro" id="IPR001789">
    <property type="entry name" value="Sig_transdc_resp-reg_receiver"/>
</dbReference>
<evidence type="ECO:0000313" key="6">
    <source>
        <dbReference type="EMBL" id="VBB45172.1"/>
    </source>
</evidence>
<proteinExistence type="predicted"/>
<dbReference type="InterPro" id="IPR058245">
    <property type="entry name" value="NreC/VraR/RcsB-like_REC"/>
</dbReference>
<feature type="domain" description="HTH luxR-type" evidence="4">
    <location>
        <begin position="151"/>
        <end position="215"/>
    </location>
</feature>
<dbReference type="InterPro" id="IPR011006">
    <property type="entry name" value="CheY-like_superfamily"/>
</dbReference>
<sequence length="218" mass="24110">MENLIKIFLIDDSEIHLAGLKWLLSENKSVSVTGCAKCGKEVLGSKELTQSDVVLLDISLETESDGLDLVEPIFSINKTVKIIVLSQHKEVSFIVKAIQKGVSAYIAKDTSIDEINAVINLAIKGNGFFLGETIPKISLLNFITENNNNHHPKPWNLSEREITIIELLSKGFISKEIADKLNINITTVESHKENIKQKLGCKTIIEVIVFAMKNGLIS</sequence>
<dbReference type="SMART" id="SM00421">
    <property type="entry name" value="HTH_LUXR"/>
    <property type="match status" value="1"/>
</dbReference>
<feature type="domain" description="Response regulatory" evidence="5">
    <location>
        <begin position="6"/>
        <end position="123"/>
    </location>
</feature>
<dbReference type="PRINTS" id="PR00038">
    <property type="entry name" value="HTHLUXR"/>
</dbReference>
<dbReference type="PROSITE" id="PS00622">
    <property type="entry name" value="HTH_LUXR_1"/>
    <property type="match status" value="1"/>
</dbReference>
<reference evidence="6" key="1">
    <citation type="submission" date="2018-07" db="EMBL/GenBank/DDBJ databases">
        <authorList>
            <consortium name="Genoscope - CEA"/>
            <person name="William W."/>
        </authorList>
    </citation>
    <scope>NUCLEOTIDE SEQUENCE</scope>
    <source>
        <strain evidence="6">IK1</strain>
    </source>
</reference>
<dbReference type="SUPFAM" id="SSF46894">
    <property type="entry name" value="C-terminal effector domain of the bipartite response regulators"/>
    <property type="match status" value="1"/>
</dbReference>
<dbReference type="PROSITE" id="PS50043">
    <property type="entry name" value="HTH_LUXR_2"/>
    <property type="match status" value="1"/>
</dbReference>
<evidence type="ECO:0000256" key="1">
    <source>
        <dbReference type="ARBA" id="ARBA00022553"/>
    </source>
</evidence>
<dbReference type="AlphaFoldDB" id="A0A653ABW3"/>